<dbReference type="Pfam" id="PF04321">
    <property type="entry name" value="RmlD_sub_bind"/>
    <property type="match status" value="1"/>
</dbReference>
<evidence type="ECO:0000256" key="2">
    <source>
        <dbReference type="ARBA" id="ARBA00010944"/>
    </source>
</evidence>
<evidence type="ECO:0000256" key="4">
    <source>
        <dbReference type="ARBA" id="ARBA00017099"/>
    </source>
</evidence>
<dbReference type="Gene3D" id="3.40.50.720">
    <property type="entry name" value="NAD(P)-binding Rossmann-like Domain"/>
    <property type="match status" value="1"/>
</dbReference>
<dbReference type="CDD" id="cd05254">
    <property type="entry name" value="dTDP_HR_like_SDR_e"/>
    <property type="match status" value="1"/>
</dbReference>
<comment type="catalytic activity">
    <reaction evidence="5">
        <text>dTDP-beta-L-rhamnose + NADP(+) = dTDP-4-dehydro-beta-L-rhamnose + NADPH + H(+)</text>
        <dbReference type="Rhea" id="RHEA:21796"/>
        <dbReference type="ChEBI" id="CHEBI:15378"/>
        <dbReference type="ChEBI" id="CHEBI:57510"/>
        <dbReference type="ChEBI" id="CHEBI:57783"/>
        <dbReference type="ChEBI" id="CHEBI:58349"/>
        <dbReference type="ChEBI" id="CHEBI:62830"/>
        <dbReference type="EC" id="1.1.1.133"/>
    </reaction>
</comment>
<evidence type="ECO:0000259" key="7">
    <source>
        <dbReference type="Pfam" id="PF04321"/>
    </source>
</evidence>
<evidence type="ECO:0000256" key="1">
    <source>
        <dbReference type="ARBA" id="ARBA00004781"/>
    </source>
</evidence>
<accession>I4A1K1</accession>
<evidence type="ECO:0000313" key="9">
    <source>
        <dbReference type="Proteomes" id="UP000006051"/>
    </source>
</evidence>
<keyword evidence="6 8" id="KW-0560">Oxidoreductase</keyword>
<name>I4A1K1_ORNRL</name>
<dbReference type="HOGENOM" id="CLU_045518_1_2_10"/>
<keyword evidence="6" id="KW-0521">NADP</keyword>
<evidence type="ECO:0000256" key="3">
    <source>
        <dbReference type="ARBA" id="ARBA00012929"/>
    </source>
</evidence>
<evidence type="ECO:0000256" key="5">
    <source>
        <dbReference type="ARBA" id="ARBA00048200"/>
    </source>
</evidence>
<reference evidence="8 9" key="1">
    <citation type="submission" date="2012-06" db="EMBL/GenBank/DDBJ databases">
        <title>The complete genome of Ornithobacterium rhinotracheale DSM 15997.</title>
        <authorList>
            <consortium name="US DOE Joint Genome Institute (JGI-PGF)"/>
            <person name="Lucas S."/>
            <person name="Copeland A."/>
            <person name="Lapidus A."/>
            <person name="Goodwin L."/>
            <person name="Pitluck S."/>
            <person name="Peters L."/>
            <person name="Mikhailova N."/>
            <person name="Teshima H."/>
            <person name="Kyrpides N."/>
            <person name="Mavromatis K."/>
            <person name="Pagani I."/>
            <person name="Ivanova N."/>
            <person name="Ovchinnikova G."/>
            <person name="Zeytun A."/>
            <person name="Detter J.C."/>
            <person name="Han C."/>
            <person name="Land M."/>
            <person name="Hauser L."/>
            <person name="Markowitz V."/>
            <person name="Cheng J.-F."/>
            <person name="Hugenholtz P."/>
            <person name="Woyke T."/>
            <person name="Wu D."/>
            <person name="Lang E."/>
            <person name="Kopitz M."/>
            <person name="Brambilla E."/>
            <person name="Klenk H.-P."/>
            <person name="Eisen J.A."/>
        </authorList>
    </citation>
    <scope>NUCLEOTIDE SEQUENCE [LARGE SCALE GENOMIC DNA]</scope>
    <source>
        <strain evidence="9">ATCC 51463 / DSM 15997 / CCUG 23171 / LMG 9086</strain>
    </source>
</reference>
<organism evidence="8 9">
    <name type="scientific">Ornithobacterium rhinotracheale (strain ATCC 51463 / DSM 15997 / CCUG 23171 / CIP 104009 / LMG 9086)</name>
    <dbReference type="NCBI Taxonomy" id="867902"/>
    <lineage>
        <taxon>Bacteria</taxon>
        <taxon>Pseudomonadati</taxon>
        <taxon>Bacteroidota</taxon>
        <taxon>Flavobacteriia</taxon>
        <taxon>Flavobacteriales</taxon>
        <taxon>Weeksellaceae</taxon>
        <taxon>Ornithobacterium</taxon>
    </lineage>
</organism>
<dbReference type="GO" id="GO:0005829">
    <property type="term" value="C:cytosol"/>
    <property type="evidence" value="ECO:0007669"/>
    <property type="project" value="TreeGrafter"/>
</dbReference>
<dbReference type="KEGG" id="orh:Ornrh_1680"/>
<comment type="function">
    <text evidence="6">Catalyzes the reduction of dTDP-6-deoxy-L-lyxo-4-hexulose to yield dTDP-L-rhamnose.</text>
</comment>
<dbReference type="InterPro" id="IPR036291">
    <property type="entry name" value="NAD(P)-bd_dom_sf"/>
</dbReference>
<comment type="similarity">
    <text evidence="2 6">Belongs to the dTDP-4-dehydrorhamnose reductase family.</text>
</comment>
<sequence>MKQVLVTGGNGQLGSCIQKIASNYPDFKFTFTDVATLDITSPEAVKDFFAQNTFDFVINCAAYTAVDLAETEQEIARKVNADAVGYLAEAARLQDAWFIHISTDYVFDGGFSTPILPEEKTNPLNIYGKTKLAGEELAFANNPKTIVIRTAWVYSEFGKNFVKTMLRLFREKDELSVVNDQIGAPTNANDLALAILSILEKNRLKSGIYHFTNEGEISWFDFASAIRELSQSSITIHPVDSTAFPTVALRPKYSVLDLSSFKETFEQKIPDWKVSLEKLLQENDL</sequence>
<dbReference type="AlphaFoldDB" id="I4A1K1"/>
<protein>
    <recommendedName>
        <fullName evidence="4 6">dTDP-4-dehydrorhamnose reductase</fullName>
        <ecNumber evidence="3 6">1.1.1.133</ecNumber>
    </recommendedName>
</protein>
<dbReference type="NCBIfam" id="TIGR01214">
    <property type="entry name" value="rmlD"/>
    <property type="match status" value="1"/>
</dbReference>
<dbReference type="PATRIC" id="fig|867902.3.peg.1629"/>
<evidence type="ECO:0000256" key="6">
    <source>
        <dbReference type="RuleBase" id="RU364082"/>
    </source>
</evidence>
<dbReference type="RefSeq" id="WP_014791360.1">
    <property type="nucleotide sequence ID" value="NC_018016.1"/>
</dbReference>
<dbReference type="Proteomes" id="UP000006051">
    <property type="component" value="Chromosome"/>
</dbReference>
<dbReference type="STRING" id="867902.Ornrh_1680"/>
<dbReference type="GO" id="GO:0019305">
    <property type="term" value="P:dTDP-rhamnose biosynthetic process"/>
    <property type="evidence" value="ECO:0007669"/>
    <property type="project" value="UniProtKB-UniPathway"/>
</dbReference>
<dbReference type="GeneID" id="97258298"/>
<feature type="domain" description="RmlD-like substrate binding" evidence="7">
    <location>
        <begin position="3"/>
        <end position="282"/>
    </location>
</feature>
<dbReference type="UniPathway" id="UPA00124"/>
<dbReference type="Gene3D" id="3.90.25.10">
    <property type="entry name" value="UDP-galactose 4-epimerase, domain 1"/>
    <property type="match status" value="1"/>
</dbReference>
<dbReference type="InterPro" id="IPR005913">
    <property type="entry name" value="dTDP_dehydrorham_reduct"/>
</dbReference>
<proteinExistence type="inferred from homology"/>
<keyword evidence="9" id="KW-1185">Reference proteome</keyword>
<dbReference type="GeneID" id="71569744"/>
<dbReference type="PANTHER" id="PTHR10491">
    <property type="entry name" value="DTDP-4-DEHYDRORHAMNOSE REDUCTASE"/>
    <property type="match status" value="1"/>
</dbReference>
<dbReference type="eggNOG" id="COG1091">
    <property type="taxonomic scope" value="Bacteria"/>
</dbReference>
<evidence type="ECO:0000313" key="8">
    <source>
        <dbReference type="EMBL" id="AFL97835.1"/>
    </source>
</evidence>
<comment type="pathway">
    <text evidence="1 6">Carbohydrate biosynthesis; dTDP-L-rhamnose biosynthesis.</text>
</comment>
<dbReference type="EMBL" id="CP003283">
    <property type="protein sequence ID" value="AFL97835.1"/>
    <property type="molecule type" value="Genomic_DNA"/>
</dbReference>
<gene>
    <name evidence="8" type="ordered locus">Ornrh_1680</name>
</gene>
<dbReference type="EC" id="1.1.1.133" evidence="3 6"/>
<dbReference type="PANTHER" id="PTHR10491:SF4">
    <property type="entry name" value="METHIONINE ADENOSYLTRANSFERASE 2 SUBUNIT BETA"/>
    <property type="match status" value="1"/>
</dbReference>
<dbReference type="SUPFAM" id="SSF51735">
    <property type="entry name" value="NAD(P)-binding Rossmann-fold domains"/>
    <property type="match status" value="1"/>
</dbReference>
<dbReference type="GO" id="GO:0008831">
    <property type="term" value="F:dTDP-4-dehydrorhamnose reductase activity"/>
    <property type="evidence" value="ECO:0007669"/>
    <property type="project" value="UniProtKB-EC"/>
</dbReference>
<dbReference type="InterPro" id="IPR029903">
    <property type="entry name" value="RmlD-like-bd"/>
</dbReference>